<evidence type="ECO:0000313" key="2">
    <source>
        <dbReference type="Proteomes" id="UP000798662"/>
    </source>
</evidence>
<dbReference type="EMBL" id="CM020620">
    <property type="protein sequence ID" value="KAK1867822.1"/>
    <property type="molecule type" value="Genomic_DNA"/>
</dbReference>
<name>A0ACC3CDG1_PYRYE</name>
<sequence>MDSLDIIHAIDRRRCGGRGRHRPLTGWLGRLPRSRQRGDPPPDLLRHQPRRAPSPPSSPRQQRRRDHRGGEAGLGVTPPPPPPPVLLLFPPPVAAAAAAPPLSPTPPQQRLYHLCYLLCFGTPRGGRGRPAPPPLPVSARLEGVGARSARPGPERRSGVVAVCTPMGDWQRVGWGRQPSTDGTGGCRRRGGGRSPPPIPLRPLSDDTDAHRRWTTSRRRPPAAARIPSPPHSCGTAEAGGRRVGLSARPLAGARRGRGGGGGGGKGREGRSSAAGEEEFRRGRLRV</sequence>
<organism evidence="1 2">
    <name type="scientific">Pyropia yezoensis</name>
    <name type="common">Susabi-nori</name>
    <name type="synonym">Porphyra yezoensis</name>
    <dbReference type="NCBI Taxonomy" id="2788"/>
    <lineage>
        <taxon>Eukaryota</taxon>
        <taxon>Rhodophyta</taxon>
        <taxon>Bangiophyceae</taxon>
        <taxon>Bangiales</taxon>
        <taxon>Bangiaceae</taxon>
        <taxon>Pyropia</taxon>
    </lineage>
</organism>
<reference evidence="1" key="1">
    <citation type="submission" date="2019-11" db="EMBL/GenBank/DDBJ databases">
        <title>Nori genome reveals adaptations in red seaweeds to the harsh intertidal environment.</title>
        <authorList>
            <person name="Wang D."/>
            <person name="Mao Y."/>
        </authorList>
    </citation>
    <scope>NUCLEOTIDE SEQUENCE</scope>
    <source>
        <tissue evidence="1">Gametophyte</tissue>
    </source>
</reference>
<protein>
    <submittedName>
        <fullName evidence="1">Uncharacterized protein</fullName>
    </submittedName>
</protein>
<keyword evidence="2" id="KW-1185">Reference proteome</keyword>
<accession>A0ACC3CDG1</accession>
<evidence type="ECO:0000313" key="1">
    <source>
        <dbReference type="EMBL" id="KAK1867822.1"/>
    </source>
</evidence>
<dbReference type="Proteomes" id="UP000798662">
    <property type="component" value="Chromosome 3"/>
</dbReference>
<proteinExistence type="predicted"/>
<gene>
    <name evidence="1" type="ORF">I4F81_010321</name>
</gene>
<comment type="caution">
    <text evidence="1">The sequence shown here is derived from an EMBL/GenBank/DDBJ whole genome shotgun (WGS) entry which is preliminary data.</text>
</comment>